<comment type="catalytic activity">
    <reaction evidence="5">
        <text>ATP + H2O = ADP + phosphate + H(+)</text>
        <dbReference type="Rhea" id="RHEA:13065"/>
        <dbReference type="ChEBI" id="CHEBI:15377"/>
        <dbReference type="ChEBI" id="CHEBI:15378"/>
        <dbReference type="ChEBI" id="CHEBI:30616"/>
        <dbReference type="ChEBI" id="CHEBI:43474"/>
        <dbReference type="ChEBI" id="CHEBI:456216"/>
    </reaction>
</comment>
<evidence type="ECO:0000259" key="8">
    <source>
        <dbReference type="SMART" id="SM00382"/>
    </source>
</evidence>
<protein>
    <recommendedName>
        <fullName evidence="8">AAA+ ATPase domain-containing protein</fullName>
    </recommendedName>
</protein>
<comment type="similarity">
    <text evidence="2">Belongs to the AAA ATPase family. BCS1 subfamily.</text>
</comment>
<feature type="signal peptide" evidence="7">
    <location>
        <begin position="1"/>
        <end position="23"/>
    </location>
</feature>
<evidence type="ECO:0000256" key="6">
    <source>
        <dbReference type="SAM" id="MobiDB-lite"/>
    </source>
</evidence>
<dbReference type="InterPro" id="IPR003959">
    <property type="entry name" value="ATPase_AAA_core"/>
</dbReference>
<dbReference type="OMA" id="HREMMIE"/>
<keyword evidence="7" id="KW-0732">Signal</keyword>
<evidence type="ECO:0000256" key="7">
    <source>
        <dbReference type="SAM" id="SignalP"/>
    </source>
</evidence>
<dbReference type="CDD" id="cd19510">
    <property type="entry name" value="RecA-like_BCS1"/>
    <property type="match status" value="1"/>
</dbReference>
<feature type="compositionally biased region" description="Basic and acidic residues" evidence="6">
    <location>
        <begin position="481"/>
        <end position="502"/>
    </location>
</feature>
<comment type="cofactor">
    <cofactor evidence="1">
        <name>Mg(2+)</name>
        <dbReference type="ChEBI" id="CHEBI:18420"/>
    </cofactor>
</comment>
<dbReference type="SUPFAM" id="SSF52540">
    <property type="entry name" value="P-loop containing nucleoside triphosphate hydrolases"/>
    <property type="match status" value="1"/>
</dbReference>
<evidence type="ECO:0000313" key="9">
    <source>
        <dbReference type="EMBL" id="KAH7446347.1"/>
    </source>
</evidence>
<keyword evidence="3" id="KW-0934">Plastid</keyword>
<gene>
    <name evidence="9" type="ORF">KP509_01G052300</name>
</gene>
<dbReference type="InterPro" id="IPR050747">
    <property type="entry name" value="Mitochondrial_chaperone_BCS1"/>
</dbReference>
<name>A0A8T2VCX3_CERRI</name>
<evidence type="ECO:0000256" key="1">
    <source>
        <dbReference type="ARBA" id="ARBA00001946"/>
    </source>
</evidence>
<dbReference type="GO" id="GO:0016887">
    <property type="term" value="F:ATP hydrolysis activity"/>
    <property type="evidence" value="ECO:0007669"/>
    <property type="project" value="InterPro"/>
</dbReference>
<dbReference type="InterPro" id="IPR025753">
    <property type="entry name" value="AAA_N_dom"/>
</dbReference>
<evidence type="ECO:0000256" key="3">
    <source>
        <dbReference type="ARBA" id="ARBA00022528"/>
    </source>
</evidence>
<comment type="caution">
    <text evidence="9">The sequence shown here is derived from an EMBL/GenBank/DDBJ whole genome shotgun (WGS) entry which is preliminary data.</text>
</comment>
<evidence type="ECO:0000256" key="5">
    <source>
        <dbReference type="ARBA" id="ARBA00049360"/>
    </source>
</evidence>
<dbReference type="InterPro" id="IPR027417">
    <property type="entry name" value="P-loop_NTPase"/>
</dbReference>
<reference evidence="9" key="1">
    <citation type="submission" date="2021-08" db="EMBL/GenBank/DDBJ databases">
        <title>WGS assembly of Ceratopteris richardii.</title>
        <authorList>
            <person name="Marchant D.B."/>
            <person name="Chen G."/>
            <person name="Jenkins J."/>
            <person name="Shu S."/>
            <person name="Leebens-Mack J."/>
            <person name="Grimwood J."/>
            <person name="Schmutz J."/>
            <person name="Soltis P."/>
            <person name="Soltis D."/>
            <person name="Chen Z.-H."/>
        </authorList>
    </citation>
    <scope>NUCLEOTIDE SEQUENCE</scope>
    <source>
        <strain evidence="9">Whitten #5841</strain>
        <tissue evidence="9">Leaf</tissue>
    </source>
</reference>
<dbReference type="Gene3D" id="6.10.280.40">
    <property type="match status" value="1"/>
</dbReference>
<feature type="chain" id="PRO_5035931321" description="AAA+ ATPase domain-containing protein" evidence="7">
    <location>
        <begin position="24"/>
        <end position="525"/>
    </location>
</feature>
<feature type="region of interest" description="Disordered" evidence="6">
    <location>
        <begin position="461"/>
        <end position="525"/>
    </location>
</feature>
<dbReference type="InterPro" id="IPR003593">
    <property type="entry name" value="AAA+_ATPase"/>
</dbReference>
<dbReference type="InterPro" id="IPR058017">
    <property type="entry name" value="At3g28540-like_C"/>
</dbReference>
<keyword evidence="4" id="KW-0460">Magnesium</keyword>
<dbReference type="GO" id="GO:0005524">
    <property type="term" value="F:ATP binding"/>
    <property type="evidence" value="ECO:0007669"/>
    <property type="project" value="InterPro"/>
</dbReference>
<dbReference type="GO" id="GO:0006950">
    <property type="term" value="P:response to stress"/>
    <property type="evidence" value="ECO:0007669"/>
    <property type="project" value="UniProtKB-ARBA"/>
</dbReference>
<dbReference type="SMART" id="SM00382">
    <property type="entry name" value="AAA"/>
    <property type="match status" value="1"/>
</dbReference>
<organism evidence="9 10">
    <name type="scientific">Ceratopteris richardii</name>
    <name type="common">Triangle waterfern</name>
    <dbReference type="NCBI Taxonomy" id="49495"/>
    <lineage>
        <taxon>Eukaryota</taxon>
        <taxon>Viridiplantae</taxon>
        <taxon>Streptophyta</taxon>
        <taxon>Embryophyta</taxon>
        <taxon>Tracheophyta</taxon>
        <taxon>Polypodiopsida</taxon>
        <taxon>Polypodiidae</taxon>
        <taxon>Polypodiales</taxon>
        <taxon>Pteridineae</taxon>
        <taxon>Pteridaceae</taxon>
        <taxon>Parkerioideae</taxon>
        <taxon>Ceratopteris</taxon>
    </lineage>
</organism>
<dbReference type="Pfam" id="PF00004">
    <property type="entry name" value="AAA"/>
    <property type="match status" value="1"/>
</dbReference>
<proteinExistence type="inferred from homology"/>
<evidence type="ECO:0000256" key="2">
    <source>
        <dbReference type="ARBA" id="ARBA00007448"/>
    </source>
</evidence>
<feature type="compositionally biased region" description="Basic and acidic residues" evidence="6">
    <location>
        <begin position="461"/>
        <end position="473"/>
    </location>
</feature>
<feature type="region of interest" description="Disordered" evidence="6">
    <location>
        <begin position="311"/>
        <end position="334"/>
    </location>
</feature>
<evidence type="ECO:0000313" key="10">
    <source>
        <dbReference type="Proteomes" id="UP000825935"/>
    </source>
</evidence>
<dbReference type="EMBL" id="CM035406">
    <property type="protein sequence ID" value="KAH7446347.1"/>
    <property type="molecule type" value="Genomic_DNA"/>
</dbReference>
<dbReference type="Proteomes" id="UP000825935">
    <property type="component" value="Chromosome 1"/>
</dbReference>
<dbReference type="AlphaFoldDB" id="A0A8T2VCX3"/>
<feature type="domain" description="AAA+ ATPase" evidence="8">
    <location>
        <begin position="239"/>
        <end position="389"/>
    </location>
</feature>
<feature type="compositionally biased region" description="Basic and acidic residues" evidence="6">
    <location>
        <begin position="325"/>
        <end position="334"/>
    </location>
</feature>
<sequence length="525" mass="59841">MAEGTWLSIGALFALLSFLQGLANTFMPYEFSRACRRVSARLYNVIFSREIVYTVEEYEDTQHNDLYAAVELHLSDLAAATARRLRLTQHSKAASLTCSLAESEGLVDVFKGSKIHWDFSTIEQTQAISFSRETVPQTRRLLHMRIHRRDRAKVMSEYIPHVISNAKALESDRRERKLYTNAKSTGWWSYRKVWESIPFQHPSTFSTLALDPILKQKIIDDLTEFKNGEQFYKEAGRAWKRGYLLYGPPGTGKSSMIACMANLLEYDVYDLELTEVRSNADLRNLLLNIGNKAIVVIEDIDCTLNLSERREKRKKDESQAQPGRGSEDKDQDENNKLTMSGLLNFIDGLWSSCVSERIFVFTTNHIEKLDAALIRSGRMDMHIHLSFCGFEAFKVLAKNYLKLKDHALFEEVRAVMEEDGVCMTPADITEVLTRERRDAEQALICLIEGLKASKINKKVQEMSEQKSRQGKESLEEDEVTEEKKQIEPAATRSDESGKKVEAEGQASENGMPSTKEELHAQVKDP</sequence>
<dbReference type="Gene3D" id="3.40.50.300">
    <property type="entry name" value="P-loop containing nucleotide triphosphate hydrolases"/>
    <property type="match status" value="1"/>
</dbReference>
<dbReference type="Pfam" id="PF14363">
    <property type="entry name" value="AAA_assoc"/>
    <property type="match status" value="1"/>
</dbReference>
<accession>A0A8T2VCX3</accession>
<dbReference type="Pfam" id="PF25568">
    <property type="entry name" value="AAA_lid_At3g28540"/>
    <property type="match status" value="1"/>
</dbReference>
<dbReference type="OrthoDB" id="10251412at2759"/>
<keyword evidence="10" id="KW-1185">Reference proteome</keyword>
<keyword evidence="3" id="KW-0150">Chloroplast</keyword>
<evidence type="ECO:0000256" key="4">
    <source>
        <dbReference type="ARBA" id="ARBA00022842"/>
    </source>
</evidence>
<dbReference type="PANTHER" id="PTHR23070">
    <property type="entry name" value="BCS1 AAA-TYPE ATPASE"/>
    <property type="match status" value="1"/>
</dbReference>
<feature type="compositionally biased region" description="Basic and acidic residues" evidence="6">
    <location>
        <begin position="514"/>
        <end position="525"/>
    </location>
</feature>